<dbReference type="AlphaFoldDB" id="A0A242M9Q2"/>
<dbReference type="InterPro" id="IPR006058">
    <property type="entry name" value="2Fe2S_fd_BS"/>
</dbReference>
<comment type="similarity">
    <text evidence="3">In the C-terminal section; belongs to the flavoprotein pyridine nucleotide cytochrome reductase family.</text>
</comment>
<dbReference type="GO" id="GO:0051537">
    <property type="term" value="F:2 iron, 2 sulfur cluster binding"/>
    <property type="evidence" value="ECO:0007669"/>
    <property type="project" value="InterPro"/>
</dbReference>
<dbReference type="SUPFAM" id="SSF54292">
    <property type="entry name" value="2Fe-2S ferredoxin-like"/>
    <property type="match status" value="1"/>
</dbReference>
<keyword evidence="7" id="KW-0479">Metal-binding</keyword>
<keyword evidence="10" id="KW-0560">Oxidoreductase</keyword>
<dbReference type="InterPro" id="IPR012675">
    <property type="entry name" value="Beta-grasp_dom_sf"/>
</dbReference>
<keyword evidence="6" id="KW-0285">Flavoprotein</keyword>
<protein>
    <recommendedName>
        <fullName evidence="4">nitric oxide dioxygenase</fullName>
        <ecNumber evidence="4">1.14.12.17</ecNumber>
    </recommendedName>
</protein>
<dbReference type="EC" id="1.14.12.17" evidence="4"/>
<evidence type="ECO:0000256" key="13">
    <source>
        <dbReference type="ARBA" id="ARBA00048649"/>
    </source>
</evidence>
<evidence type="ECO:0000256" key="9">
    <source>
        <dbReference type="ARBA" id="ARBA00022857"/>
    </source>
</evidence>
<dbReference type="PRINTS" id="PR00410">
    <property type="entry name" value="PHEHYDRXLASE"/>
</dbReference>
<dbReference type="InterPro" id="IPR001433">
    <property type="entry name" value="OxRdtase_FAD/NAD-bd"/>
</dbReference>
<evidence type="ECO:0000256" key="11">
    <source>
        <dbReference type="ARBA" id="ARBA00023004"/>
    </source>
</evidence>
<dbReference type="PANTHER" id="PTHR42815">
    <property type="entry name" value="FAD-BINDING, PUTATIVE (AFU_ORTHOLOGUE AFUA_6G07600)-RELATED"/>
    <property type="match status" value="1"/>
</dbReference>
<evidence type="ECO:0000256" key="14">
    <source>
        <dbReference type="ARBA" id="ARBA00049433"/>
    </source>
</evidence>
<dbReference type="Gene3D" id="3.40.50.80">
    <property type="entry name" value="Nucleotide-binding domain of ferredoxin-NADP reductase (FNR) module"/>
    <property type="match status" value="1"/>
</dbReference>
<evidence type="ECO:0000256" key="2">
    <source>
        <dbReference type="ARBA" id="ARBA00001974"/>
    </source>
</evidence>
<sequence>MSKPAVPPSPGWDLERSPFHPGEIAIQERVGVREKIDAQGRRAVRRYLTPEQRAYFPLLPYVFMGSVDAQGRPWASVLFGEPGFVSPTNEVTVAVRARPLYGDPLNDAMFPGAEIALLGVQLHTRRRNRIVGTVGALMPDGFSMNIRQTLGICPQYIQGREISFDRDPLAPVPRPVHHASRLDAVSRAIIAKADTYFIASVAPHEGDNMVTGADVTHRGGRPGFVRIDDDSTLTAPEFVGNFIFNTLGNWQMDNHAGLMFIDFDSGDMLYIAAHAEVIWEGPEIRAFTGAQRLFRYHIDELIRVEASLPGRFTAPDYSPLLKRTGHWDEVAKTLEAERLRTVWRPFKVIETIDESASIRSFMLEPADDSGLVTYQAGQYLRIRLQPEGWAEPVTRAYTLSDVSNGRTYRISVKREGNDGVSDWLHEHVAMGDTIETLAPRGSFVFDETAGRSVVLLSAGVGITPMIAMLNSQLVNDGRTLLHKPIHFIHAAIDSERRAFASHLARKEALHTNLNLHIVFSRPSADDVLGKTHHSVGRIDRALLQKLLPLDDYEFYLCGPPTFMQSIYDVLLSLGARDTRIHLESFGPASVSRRVEQSVEADTSEGVVVEFARSGKTAVWRPKSGSLLDLAEANGLQPLYSCRSGTCGTCATRVAKGTVDYIEFPAHEMAPGEALICIAHPHAGLHLEDGTLNREGVTLEL</sequence>
<dbReference type="PROSITE" id="PS51384">
    <property type="entry name" value="FAD_FR"/>
    <property type="match status" value="1"/>
</dbReference>
<evidence type="ECO:0000256" key="5">
    <source>
        <dbReference type="ARBA" id="ARBA00022617"/>
    </source>
</evidence>
<dbReference type="InterPro" id="IPR036010">
    <property type="entry name" value="2Fe-2S_ferredoxin-like_sf"/>
</dbReference>
<keyword evidence="8" id="KW-0274">FAD</keyword>
<name>A0A242M9Q2_CABSO</name>
<dbReference type="PROSITE" id="PS51085">
    <property type="entry name" value="2FE2S_FER_2"/>
    <property type="match status" value="1"/>
</dbReference>
<evidence type="ECO:0000256" key="1">
    <source>
        <dbReference type="ARBA" id="ARBA00001970"/>
    </source>
</evidence>
<dbReference type="SUPFAM" id="SSF52343">
    <property type="entry name" value="Ferredoxin reductase-like, C-terminal NADP-linked domain"/>
    <property type="match status" value="1"/>
</dbReference>
<dbReference type="GO" id="GO:0008941">
    <property type="term" value="F:nitric oxide dioxygenase NAD(P)H activity"/>
    <property type="evidence" value="ECO:0007669"/>
    <property type="project" value="UniProtKB-EC"/>
</dbReference>
<dbReference type="Proteomes" id="UP000194546">
    <property type="component" value="Unassembled WGS sequence"/>
</dbReference>
<reference evidence="17 18" key="1">
    <citation type="submission" date="2017-03" db="EMBL/GenBank/DDBJ databases">
        <title>Genome analysis of strain PAMC 26510.</title>
        <authorList>
            <person name="Oh H.-M."/>
            <person name="Yang J.-A."/>
        </authorList>
    </citation>
    <scope>NUCLEOTIDE SEQUENCE [LARGE SCALE GENOMIC DNA]</scope>
    <source>
        <strain evidence="17 18">PAMC 26510</strain>
    </source>
</reference>
<dbReference type="PANTHER" id="PTHR42815:SF2">
    <property type="entry name" value="FAD-BINDING, PUTATIVE (AFU_ORTHOLOGUE AFUA_6G07600)-RELATED"/>
    <property type="match status" value="1"/>
</dbReference>
<dbReference type="InterPro" id="IPR012349">
    <property type="entry name" value="Split_barrel_FMN-bd"/>
</dbReference>
<dbReference type="SUPFAM" id="SSF63380">
    <property type="entry name" value="Riboflavin synthase domain-like"/>
    <property type="match status" value="1"/>
</dbReference>
<dbReference type="Gene3D" id="2.30.110.10">
    <property type="entry name" value="Electron Transport, Fmn-binding Protein, Chain A"/>
    <property type="match status" value="1"/>
</dbReference>
<dbReference type="InterPro" id="IPR017938">
    <property type="entry name" value="Riboflavin_synthase-like_b-brl"/>
</dbReference>
<evidence type="ECO:0000256" key="7">
    <source>
        <dbReference type="ARBA" id="ARBA00022723"/>
    </source>
</evidence>
<dbReference type="FunFam" id="3.40.50.80:FF:000010">
    <property type="entry name" value="Flavohemoprotein"/>
    <property type="match status" value="1"/>
</dbReference>
<evidence type="ECO:0000313" key="18">
    <source>
        <dbReference type="Proteomes" id="UP000194546"/>
    </source>
</evidence>
<comment type="caution">
    <text evidence="17">The sequence shown here is derived from an EMBL/GenBank/DDBJ whole genome shotgun (WGS) entry which is preliminary data.</text>
</comment>
<organism evidence="17 18">
    <name type="scientific">Caballeronia sordidicola</name>
    <name type="common">Burkholderia sordidicola</name>
    <dbReference type="NCBI Taxonomy" id="196367"/>
    <lineage>
        <taxon>Bacteria</taxon>
        <taxon>Pseudomonadati</taxon>
        <taxon>Pseudomonadota</taxon>
        <taxon>Betaproteobacteria</taxon>
        <taxon>Burkholderiales</taxon>
        <taxon>Burkholderiaceae</taxon>
        <taxon>Caballeronia</taxon>
    </lineage>
</organism>
<evidence type="ECO:0000256" key="4">
    <source>
        <dbReference type="ARBA" id="ARBA00012229"/>
    </source>
</evidence>
<dbReference type="PROSITE" id="PS00197">
    <property type="entry name" value="2FE2S_FER_1"/>
    <property type="match status" value="1"/>
</dbReference>
<dbReference type="Pfam" id="PF00175">
    <property type="entry name" value="NAD_binding_1"/>
    <property type="match status" value="1"/>
</dbReference>
<comment type="catalytic activity">
    <reaction evidence="13">
        <text>2 nitric oxide + NADH + 2 O2 = 2 nitrate + NAD(+) + H(+)</text>
        <dbReference type="Rhea" id="RHEA:19469"/>
        <dbReference type="ChEBI" id="CHEBI:15378"/>
        <dbReference type="ChEBI" id="CHEBI:15379"/>
        <dbReference type="ChEBI" id="CHEBI:16480"/>
        <dbReference type="ChEBI" id="CHEBI:17632"/>
        <dbReference type="ChEBI" id="CHEBI:57540"/>
        <dbReference type="ChEBI" id="CHEBI:57945"/>
        <dbReference type="EC" id="1.14.12.17"/>
    </reaction>
</comment>
<proteinExistence type="inferred from homology"/>
<dbReference type="InterPro" id="IPR001041">
    <property type="entry name" value="2Fe-2S_ferredoxin-type"/>
</dbReference>
<evidence type="ECO:0000259" key="16">
    <source>
        <dbReference type="PROSITE" id="PS51384"/>
    </source>
</evidence>
<evidence type="ECO:0000256" key="6">
    <source>
        <dbReference type="ARBA" id="ARBA00022630"/>
    </source>
</evidence>
<dbReference type="Gene3D" id="3.10.20.30">
    <property type="match status" value="1"/>
</dbReference>
<dbReference type="Pfam" id="PF00970">
    <property type="entry name" value="FAD_binding_6"/>
    <property type="match status" value="1"/>
</dbReference>
<evidence type="ECO:0000256" key="8">
    <source>
        <dbReference type="ARBA" id="ARBA00022827"/>
    </source>
</evidence>
<dbReference type="InterPro" id="IPR017927">
    <property type="entry name" value="FAD-bd_FR_type"/>
</dbReference>
<comment type="cofactor">
    <cofactor evidence="1">
        <name>heme b</name>
        <dbReference type="ChEBI" id="CHEBI:60344"/>
    </cofactor>
</comment>
<dbReference type="Pfam" id="PF00111">
    <property type="entry name" value="Fer2"/>
    <property type="match status" value="1"/>
</dbReference>
<dbReference type="GO" id="GO:0046872">
    <property type="term" value="F:metal ion binding"/>
    <property type="evidence" value="ECO:0007669"/>
    <property type="project" value="UniProtKB-KW"/>
</dbReference>
<evidence type="ECO:0000256" key="3">
    <source>
        <dbReference type="ARBA" id="ARBA00006401"/>
    </source>
</evidence>
<evidence type="ECO:0000256" key="12">
    <source>
        <dbReference type="ARBA" id="ARBA00023027"/>
    </source>
</evidence>
<evidence type="ECO:0000256" key="10">
    <source>
        <dbReference type="ARBA" id="ARBA00023002"/>
    </source>
</evidence>
<gene>
    <name evidence="17" type="ORF">PAMC26510_31305</name>
</gene>
<comment type="catalytic activity">
    <reaction evidence="14">
        <text>2 nitric oxide + NADPH + 2 O2 = 2 nitrate + NADP(+) + H(+)</text>
        <dbReference type="Rhea" id="RHEA:19465"/>
        <dbReference type="ChEBI" id="CHEBI:15378"/>
        <dbReference type="ChEBI" id="CHEBI:15379"/>
        <dbReference type="ChEBI" id="CHEBI:16480"/>
        <dbReference type="ChEBI" id="CHEBI:17632"/>
        <dbReference type="ChEBI" id="CHEBI:57783"/>
        <dbReference type="ChEBI" id="CHEBI:58349"/>
        <dbReference type="EC" id="1.14.12.17"/>
    </reaction>
</comment>
<evidence type="ECO:0000259" key="15">
    <source>
        <dbReference type="PROSITE" id="PS51085"/>
    </source>
</evidence>
<keyword evidence="11" id="KW-0408">Iron</keyword>
<keyword evidence="9" id="KW-0521">NADP</keyword>
<accession>A0A242M9Q2</accession>
<dbReference type="InterPro" id="IPR008333">
    <property type="entry name" value="Cbr1-like_FAD-bd_dom"/>
</dbReference>
<dbReference type="InterPro" id="IPR039261">
    <property type="entry name" value="FNR_nucleotide-bd"/>
</dbReference>
<dbReference type="EMBL" id="NBTY01000196">
    <property type="protein sequence ID" value="OTP67424.1"/>
    <property type="molecule type" value="Genomic_DNA"/>
</dbReference>
<feature type="domain" description="FAD-binding FR-type" evidence="16">
    <location>
        <begin position="341"/>
        <end position="446"/>
    </location>
</feature>
<dbReference type="Gene3D" id="2.40.30.10">
    <property type="entry name" value="Translation factors"/>
    <property type="match status" value="1"/>
</dbReference>
<dbReference type="CDD" id="cd06184">
    <property type="entry name" value="flavohem_like_fad_nad_binding"/>
    <property type="match status" value="1"/>
</dbReference>
<dbReference type="CDD" id="cd00207">
    <property type="entry name" value="fer2"/>
    <property type="match status" value="1"/>
</dbReference>
<feature type="domain" description="2Fe-2S ferredoxin-type" evidence="15">
    <location>
        <begin position="604"/>
        <end position="700"/>
    </location>
</feature>
<keyword evidence="5" id="KW-0349">Heme</keyword>
<comment type="cofactor">
    <cofactor evidence="2">
        <name>FAD</name>
        <dbReference type="ChEBI" id="CHEBI:57692"/>
    </cofactor>
</comment>
<keyword evidence="12" id="KW-0520">NAD</keyword>
<evidence type="ECO:0000313" key="17">
    <source>
        <dbReference type="EMBL" id="OTP67424.1"/>
    </source>
</evidence>